<feature type="compositionally biased region" description="Basic and acidic residues" evidence="1">
    <location>
        <begin position="84"/>
        <end position="97"/>
    </location>
</feature>
<feature type="region of interest" description="Disordered" evidence="1">
    <location>
        <begin position="35"/>
        <end position="288"/>
    </location>
</feature>
<dbReference type="EMBL" id="KV875099">
    <property type="protein sequence ID" value="OIW27297.1"/>
    <property type="molecule type" value="Genomic_DNA"/>
</dbReference>
<feature type="compositionally biased region" description="Basic and acidic residues" evidence="1">
    <location>
        <begin position="207"/>
        <end position="226"/>
    </location>
</feature>
<feature type="compositionally biased region" description="Low complexity" evidence="1">
    <location>
        <begin position="43"/>
        <end position="66"/>
    </location>
</feature>
<dbReference type="OrthoDB" id="5245149at2759"/>
<dbReference type="Proteomes" id="UP000182658">
    <property type="component" value="Unassembled WGS sequence"/>
</dbReference>
<dbReference type="InParanoid" id="A0A1J7J1U5"/>
<sequence length="288" mass="30606">MSPDPPPKLPVAPNMSQILNRISLGLAKHERILKTLKRPAAPTSTSSFTPQSKSSTTTSGFSSLATPSTGGATNNPLVNGVIGRSREEEDKLFEQDRALPPNAGVGFVAERKVGDRGVGGSGKEDKMLRGRLQLGKRGEGKDNKDKGDGRKRVVDESEEEEGRSGLGRKKKRKVVAEESNGVVGADATVQDVVVGAKEVIPAVEDTVAEKEPQQDGAEERGEKSGGEEQGNGDVQNTGETDVPDAAELALAKKRKRKQAKKKRSKANKARDEATPDTQAMQAAPHADE</sequence>
<evidence type="ECO:0000313" key="2">
    <source>
        <dbReference type="EMBL" id="OIW27297.1"/>
    </source>
</evidence>
<protein>
    <submittedName>
        <fullName evidence="2">Uncharacterized protein</fullName>
    </submittedName>
</protein>
<organism evidence="2 3">
    <name type="scientific">Coniochaeta ligniaria NRRL 30616</name>
    <dbReference type="NCBI Taxonomy" id="1408157"/>
    <lineage>
        <taxon>Eukaryota</taxon>
        <taxon>Fungi</taxon>
        <taxon>Dikarya</taxon>
        <taxon>Ascomycota</taxon>
        <taxon>Pezizomycotina</taxon>
        <taxon>Sordariomycetes</taxon>
        <taxon>Sordariomycetidae</taxon>
        <taxon>Coniochaetales</taxon>
        <taxon>Coniochaetaceae</taxon>
        <taxon>Coniochaeta</taxon>
    </lineage>
</organism>
<dbReference type="AlphaFoldDB" id="A0A1J7J1U5"/>
<feature type="compositionally biased region" description="Basic and acidic residues" evidence="1">
    <location>
        <begin position="136"/>
        <end position="155"/>
    </location>
</feature>
<keyword evidence="3" id="KW-1185">Reference proteome</keyword>
<name>A0A1J7J1U5_9PEZI</name>
<evidence type="ECO:0000256" key="1">
    <source>
        <dbReference type="SAM" id="MobiDB-lite"/>
    </source>
</evidence>
<feature type="compositionally biased region" description="Polar residues" evidence="1">
    <location>
        <begin position="67"/>
        <end position="77"/>
    </location>
</feature>
<reference evidence="2 3" key="1">
    <citation type="submission" date="2016-10" db="EMBL/GenBank/DDBJ databases">
        <title>Draft genome sequence of Coniochaeta ligniaria NRRL30616, a lignocellulolytic fungus for bioabatement of inhibitors in plant biomass hydrolysates.</title>
        <authorList>
            <consortium name="DOE Joint Genome Institute"/>
            <person name="Jimenez D.J."/>
            <person name="Hector R.E."/>
            <person name="Riley R."/>
            <person name="Sun H."/>
            <person name="Grigoriev I.V."/>
            <person name="Van Elsas J.D."/>
            <person name="Nichols N.N."/>
        </authorList>
    </citation>
    <scope>NUCLEOTIDE SEQUENCE [LARGE SCALE GENOMIC DNA]</scope>
    <source>
        <strain evidence="2 3">NRRL 30616</strain>
    </source>
</reference>
<proteinExistence type="predicted"/>
<evidence type="ECO:0000313" key="3">
    <source>
        <dbReference type="Proteomes" id="UP000182658"/>
    </source>
</evidence>
<gene>
    <name evidence="2" type="ORF">CONLIGDRAFT_704998</name>
</gene>
<accession>A0A1J7J1U5</accession>
<feature type="compositionally biased region" description="Basic residues" evidence="1">
    <location>
        <begin position="251"/>
        <end position="267"/>
    </location>
</feature>